<accession>A0AAE3NV40</accession>
<comment type="caution">
    <text evidence="2">The sequence shown here is derived from an EMBL/GenBank/DDBJ whole genome shotgun (WGS) entry which is preliminary data.</text>
</comment>
<feature type="chain" id="PRO_5042000352" evidence="1">
    <location>
        <begin position="22"/>
        <end position="136"/>
    </location>
</feature>
<sequence length="136" mass="14718">MRFFLPAALAALLAPLAPAHADETWRADTGMIAYLAEEEGYAIFSFTTDQGYPAKLYIPGLAGNYDSRGTHDAFWIGEGAATCPADLGYGEAITGNWGQARLLFDEPAFPTSFTLLMGDCFGALDRAVRAETTYYD</sequence>
<dbReference type="Proteomes" id="UP001220964">
    <property type="component" value="Unassembled WGS sequence"/>
</dbReference>
<proteinExistence type="predicted"/>
<evidence type="ECO:0000256" key="1">
    <source>
        <dbReference type="SAM" id="SignalP"/>
    </source>
</evidence>
<keyword evidence="1" id="KW-0732">Signal</keyword>
<feature type="signal peptide" evidence="1">
    <location>
        <begin position="1"/>
        <end position="21"/>
    </location>
</feature>
<reference evidence="2" key="1">
    <citation type="submission" date="2023-03" db="EMBL/GenBank/DDBJ databases">
        <title>Multiphase analysis and comparison of six strains from genera Psychromarinibacter, Lutimaribacter, and Maritimibacter, including a novel species: Psychromarinibacter sediminicola sp. nov.</title>
        <authorList>
            <person name="Wang Y.-H."/>
            <person name="Ye M.-Q."/>
            <person name="Du Z.-J."/>
        </authorList>
    </citation>
    <scope>NUCLEOTIDE SEQUENCE</scope>
    <source>
        <strain evidence="2">C21-152</strain>
    </source>
</reference>
<name>A0AAE3NV40_9RHOB</name>
<dbReference type="RefSeq" id="WP_275568793.1">
    <property type="nucleotide sequence ID" value="NZ_JARGYC010000057.1"/>
</dbReference>
<protein>
    <submittedName>
        <fullName evidence="2">Uncharacterized protein</fullName>
    </submittedName>
</protein>
<organism evidence="2 3">
    <name type="scientific">Psychromarinibacter sediminicola</name>
    <dbReference type="NCBI Taxonomy" id="3033385"/>
    <lineage>
        <taxon>Bacteria</taxon>
        <taxon>Pseudomonadati</taxon>
        <taxon>Pseudomonadota</taxon>
        <taxon>Alphaproteobacteria</taxon>
        <taxon>Rhodobacterales</taxon>
        <taxon>Paracoccaceae</taxon>
        <taxon>Psychromarinibacter</taxon>
    </lineage>
</organism>
<gene>
    <name evidence="2" type="ORF">P1J78_18160</name>
</gene>
<evidence type="ECO:0000313" key="2">
    <source>
        <dbReference type="EMBL" id="MDF0602667.1"/>
    </source>
</evidence>
<dbReference type="AlphaFoldDB" id="A0AAE3NV40"/>
<keyword evidence="3" id="KW-1185">Reference proteome</keyword>
<evidence type="ECO:0000313" key="3">
    <source>
        <dbReference type="Proteomes" id="UP001220964"/>
    </source>
</evidence>
<dbReference type="EMBL" id="JARGYC010000057">
    <property type="protein sequence ID" value="MDF0602667.1"/>
    <property type="molecule type" value="Genomic_DNA"/>
</dbReference>